<dbReference type="RefSeq" id="WP_143918742.1">
    <property type="nucleotide sequence ID" value="NZ_CANMIK010000015.1"/>
</dbReference>
<gene>
    <name evidence="2" type="ORF">FOF46_27750</name>
</gene>
<dbReference type="OrthoDB" id="5512913at2"/>
<dbReference type="EMBL" id="VLNR01000091">
    <property type="protein sequence ID" value="TSE04054.1"/>
    <property type="molecule type" value="Genomic_DNA"/>
</dbReference>
<feature type="signal peptide" evidence="1">
    <location>
        <begin position="1"/>
        <end position="18"/>
    </location>
</feature>
<evidence type="ECO:0000313" key="3">
    <source>
        <dbReference type="Proteomes" id="UP000318833"/>
    </source>
</evidence>
<evidence type="ECO:0000313" key="2">
    <source>
        <dbReference type="EMBL" id="TSE04054.1"/>
    </source>
</evidence>
<keyword evidence="3" id="KW-1185">Reference proteome</keyword>
<accession>A0A554VBS9</accession>
<proteinExistence type="predicted"/>
<sequence length="677" mass="79616">MKTKIIMVLFLCSSFIKAQHLNLEKHIDPLNQKIENLKVENRKISNLSYNSLSQTSAHYFEIQTGNPNKFIERLLEVNDLQILITEYPNLITDFDLLLVRNIYKDYGDKKIIKFRTYEIGNGQYHEISFPFKKKWQKDNLKTIYKIRTNKKKGNTTVSGFLLRNGFITKKIPLKYKNYIVYTDKIIDPNFNLFIKSGNNNTSNFVSTKVFDDLSKYYQRATNKPVYDKDKYEVYLDQQKKWLQKKKFFSDSLFEHDTVFQQKLFAAVDFAKENKTSNTDLEFFIGQLISKETAIDFMRKNPQIGSCSFDNSPRVQLAEMARISASIANWDVFIKSSMNLLNDRANRIASSNIATNSRDTYINQLELLNLDIPMLLIGSGIKMQAPRKGHYFSDSNKIGQAFANSSKENKNRFKDIVGDIISDPEMDTFNKLHFYNTYQNYKHFIVDSIEKQRIQHHLDTLIKQIPYELKSRIERPDKQLEDLLIREKELIDKYDITKSVIAHVSSYSFSGYSWNATLKEKNENEKIFYNLRMSLEDSLTPLRNFETHKKRILKRIKDHNFLMRLVEDRSINSIHINFTNNKSFVNHRGRETEDMPSEILAKIDLKDAISFYTFSDKRKSLRWILTKNGKLILLKIFKDIKLANYTFEELLTKTEKSALFSTKYYSYRGFDSSGNLIF</sequence>
<dbReference type="AlphaFoldDB" id="A0A554VBS9"/>
<name>A0A554VBS9_9FLAO</name>
<comment type="caution">
    <text evidence="2">The sequence shown here is derived from an EMBL/GenBank/DDBJ whole genome shotgun (WGS) entry which is preliminary data.</text>
</comment>
<reference evidence="2 3" key="1">
    <citation type="submission" date="2019-07" db="EMBL/GenBank/DDBJ databases">
        <title>The draft genome sequence of Aquimarina algiphila M91.</title>
        <authorList>
            <person name="Meng X."/>
        </authorList>
    </citation>
    <scope>NUCLEOTIDE SEQUENCE [LARGE SCALE GENOMIC DNA]</scope>
    <source>
        <strain evidence="2 3">M91</strain>
    </source>
</reference>
<feature type="chain" id="PRO_5021704607" evidence="1">
    <location>
        <begin position="19"/>
        <end position="677"/>
    </location>
</feature>
<evidence type="ECO:0000256" key="1">
    <source>
        <dbReference type="SAM" id="SignalP"/>
    </source>
</evidence>
<dbReference type="Proteomes" id="UP000318833">
    <property type="component" value="Unassembled WGS sequence"/>
</dbReference>
<protein>
    <submittedName>
        <fullName evidence="2">Uncharacterized protein</fullName>
    </submittedName>
</protein>
<organism evidence="2 3">
    <name type="scientific">Aquimarina algiphila</name>
    <dbReference type="NCBI Taxonomy" id="2047982"/>
    <lineage>
        <taxon>Bacteria</taxon>
        <taxon>Pseudomonadati</taxon>
        <taxon>Bacteroidota</taxon>
        <taxon>Flavobacteriia</taxon>
        <taxon>Flavobacteriales</taxon>
        <taxon>Flavobacteriaceae</taxon>
        <taxon>Aquimarina</taxon>
    </lineage>
</organism>
<keyword evidence="1" id="KW-0732">Signal</keyword>